<dbReference type="AlphaFoldDB" id="A0A0F9RUL9"/>
<proteinExistence type="predicted"/>
<comment type="caution">
    <text evidence="1">The sequence shown here is derived from an EMBL/GenBank/DDBJ whole genome shotgun (WGS) entry which is preliminary data.</text>
</comment>
<sequence>MIVRNLNLKNLGEEGKYSYEFNNENGEIKRMKDFIYIFRDQNEIEIYFNQWEIKQVFFSIHEFKENVLFVKELFKHIAHHEYGHTFLAPTTFDLGIKEAKEFFKKFGYHNSRDVPIEKKNEFLMIYSNSEFIRALLSLNRVELTRVYDEFKEFHAYYMVLKEKISNSNPEDALNWNYNILTGYVTNLYNQGEEMLSELKQSDFFQDVQLNKFPHDAYFELYHDIMQLTYDFFIYGEWNRLIGLFSENNMTYFLDFMQTINEIFKTIADKHSDIDVITKIIIQLSKKMDDINYEDLIFNNQVNEKHQKELKKFIMELEQDELILDESL</sequence>
<protein>
    <submittedName>
        <fullName evidence="1">Uncharacterized protein</fullName>
    </submittedName>
</protein>
<dbReference type="EMBL" id="LAZR01003195">
    <property type="protein sequence ID" value="KKN20928.1"/>
    <property type="molecule type" value="Genomic_DNA"/>
</dbReference>
<name>A0A0F9RUL9_9ZZZZ</name>
<organism evidence="1">
    <name type="scientific">marine sediment metagenome</name>
    <dbReference type="NCBI Taxonomy" id="412755"/>
    <lineage>
        <taxon>unclassified sequences</taxon>
        <taxon>metagenomes</taxon>
        <taxon>ecological metagenomes</taxon>
    </lineage>
</organism>
<evidence type="ECO:0000313" key="1">
    <source>
        <dbReference type="EMBL" id="KKN20928.1"/>
    </source>
</evidence>
<gene>
    <name evidence="1" type="ORF">LCGC14_0930610</name>
</gene>
<reference evidence="1" key="1">
    <citation type="journal article" date="2015" name="Nature">
        <title>Complex archaea that bridge the gap between prokaryotes and eukaryotes.</title>
        <authorList>
            <person name="Spang A."/>
            <person name="Saw J.H."/>
            <person name="Jorgensen S.L."/>
            <person name="Zaremba-Niedzwiedzka K."/>
            <person name="Martijn J."/>
            <person name="Lind A.E."/>
            <person name="van Eijk R."/>
            <person name="Schleper C."/>
            <person name="Guy L."/>
            <person name="Ettema T.J."/>
        </authorList>
    </citation>
    <scope>NUCLEOTIDE SEQUENCE</scope>
</reference>
<accession>A0A0F9RUL9</accession>